<evidence type="ECO:0000313" key="7">
    <source>
        <dbReference type="EMBL" id="CAF9904819.1"/>
    </source>
</evidence>
<dbReference type="GO" id="GO:0006120">
    <property type="term" value="P:mitochondrial electron transport, NADH to ubiquinone"/>
    <property type="evidence" value="ECO:0007669"/>
    <property type="project" value="InterPro"/>
</dbReference>
<evidence type="ECO:0000256" key="2">
    <source>
        <dbReference type="ARBA" id="ARBA00022692"/>
    </source>
</evidence>
<dbReference type="InterPro" id="IPR039205">
    <property type="entry name" value="NDUFA11"/>
</dbReference>
<reference evidence="7" key="1">
    <citation type="submission" date="2021-03" db="EMBL/GenBank/DDBJ databases">
        <authorList>
            <person name="Tagirdzhanova G."/>
        </authorList>
    </citation>
    <scope>NUCLEOTIDE SEQUENCE</scope>
</reference>
<dbReference type="Proteomes" id="UP000664203">
    <property type="component" value="Unassembled WGS sequence"/>
</dbReference>
<evidence type="ECO:0000256" key="1">
    <source>
        <dbReference type="ARBA" id="ARBA00004448"/>
    </source>
</evidence>
<name>A0A8H3EE21_9LECA</name>
<dbReference type="PANTHER" id="PTHR21382:SF1">
    <property type="entry name" value="NADH DEHYDROGENASE [UBIQUINONE] 1 ALPHA SUBCOMPLEX SUBUNIT 11"/>
    <property type="match status" value="1"/>
</dbReference>
<keyword evidence="2" id="KW-0812">Transmembrane</keyword>
<evidence type="ECO:0000313" key="8">
    <source>
        <dbReference type="Proteomes" id="UP000664203"/>
    </source>
</evidence>
<evidence type="ECO:0000256" key="4">
    <source>
        <dbReference type="ARBA" id="ARBA00022989"/>
    </source>
</evidence>
<dbReference type="PANTHER" id="PTHR21382">
    <property type="entry name" value="NADH-UBIQUINONE OXIDOREDUCTASE SUBUNIT"/>
    <property type="match status" value="1"/>
</dbReference>
<comment type="subcellular location">
    <subcellularLocation>
        <location evidence="1">Mitochondrion inner membrane</location>
        <topology evidence="1">Multi-pass membrane protein</topology>
    </subcellularLocation>
</comment>
<protein>
    <submittedName>
        <fullName evidence="7">Uncharacterized protein</fullName>
    </submittedName>
</protein>
<evidence type="ECO:0000256" key="6">
    <source>
        <dbReference type="ARBA" id="ARBA00023136"/>
    </source>
</evidence>
<dbReference type="AlphaFoldDB" id="A0A8H3EE21"/>
<dbReference type="OrthoDB" id="1913277at2759"/>
<dbReference type="GO" id="GO:0005743">
    <property type="term" value="C:mitochondrial inner membrane"/>
    <property type="evidence" value="ECO:0007669"/>
    <property type="project" value="UniProtKB-SubCell"/>
</dbReference>
<keyword evidence="8" id="KW-1185">Reference proteome</keyword>
<sequence>MASEDKAAYMPKDAVGLAIESTLITGAAGLAISAIQNTLTKQNVSGWGVFTRSGGVIAIFAAAGGTYGFAKAAAANLREKDDSWNPAIGGFLSGGFFGLRFRTFPAVLGFGAGLAILQGAFDYTGGKFSGYDKDSNVDEYERKEALRKNKRRPIQETLEQLGEGRGVYGPGYRERRADRIKENYGIVNNLDVPRT</sequence>
<organism evidence="7 8">
    <name type="scientific">Alectoria fallacina</name>
    <dbReference type="NCBI Taxonomy" id="1903189"/>
    <lineage>
        <taxon>Eukaryota</taxon>
        <taxon>Fungi</taxon>
        <taxon>Dikarya</taxon>
        <taxon>Ascomycota</taxon>
        <taxon>Pezizomycotina</taxon>
        <taxon>Lecanoromycetes</taxon>
        <taxon>OSLEUM clade</taxon>
        <taxon>Lecanoromycetidae</taxon>
        <taxon>Lecanorales</taxon>
        <taxon>Lecanorineae</taxon>
        <taxon>Parmeliaceae</taxon>
        <taxon>Alectoria</taxon>
    </lineage>
</organism>
<dbReference type="GO" id="GO:0045271">
    <property type="term" value="C:respiratory chain complex I"/>
    <property type="evidence" value="ECO:0007669"/>
    <property type="project" value="InterPro"/>
</dbReference>
<keyword evidence="3" id="KW-0999">Mitochondrion inner membrane</keyword>
<dbReference type="EMBL" id="CAJPDR010000008">
    <property type="protein sequence ID" value="CAF9904819.1"/>
    <property type="molecule type" value="Genomic_DNA"/>
</dbReference>
<accession>A0A8H3EE21</accession>
<keyword evidence="5" id="KW-0496">Mitochondrion</keyword>
<evidence type="ECO:0000256" key="5">
    <source>
        <dbReference type="ARBA" id="ARBA00023128"/>
    </source>
</evidence>
<comment type="caution">
    <text evidence="7">The sequence shown here is derived from an EMBL/GenBank/DDBJ whole genome shotgun (WGS) entry which is preliminary data.</text>
</comment>
<evidence type="ECO:0000256" key="3">
    <source>
        <dbReference type="ARBA" id="ARBA00022792"/>
    </source>
</evidence>
<gene>
    <name evidence="7" type="ORF">ALECFALPRED_009948</name>
</gene>
<keyword evidence="6" id="KW-0472">Membrane</keyword>
<proteinExistence type="predicted"/>
<keyword evidence="4" id="KW-1133">Transmembrane helix</keyword>